<gene>
    <name evidence="8 9" type="primary">corA</name>
    <name evidence="9" type="ORF">FRE64_10605</name>
</gene>
<dbReference type="PANTHER" id="PTHR46494:SF1">
    <property type="entry name" value="CORA FAMILY METAL ION TRANSPORTER (EUROFUNG)"/>
    <property type="match status" value="1"/>
</dbReference>
<keyword evidence="3 8" id="KW-0813">Transport</keyword>
<dbReference type="EMBL" id="CP042326">
    <property type="protein sequence ID" value="QDZ40364.1"/>
    <property type="molecule type" value="Genomic_DNA"/>
</dbReference>
<comment type="similarity">
    <text evidence="2 8">Belongs to the CorA metal ion transporter (MIT) (TC 1.A.35) family.</text>
</comment>
<dbReference type="InterPro" id="IPR045861">
    <property type="entry name" value="CorA_cytoplasmic_dom"/>
</dbReference>
<dbReference type="SUPFAM" id="SSF143865">
    <property type="entry name" value="CorA soluble domain-like"/>
    <property type="match status" value="1"/>
</dbReference>
<evidence type="ECO:0000256" key="1">
    <source>
        <dbReference type="ARBA" id="ARBA00004651"/>
    </source>
</evidence>
<evidence type="ECO:0000256" key="4">
    <source>
        <dbReference type="ARBA" id="ARBA00022475"/>
    </source>
</evidence>
<proteinExistence type="inferred from homology"/>
<protein>
    <recommendedName>
        <fullName evidence="8">Magnesium transport protein CorA</fullName>
    </recommendedName>
</protein>
<dbReference type="KEGG" id="enn:FRE64_10605"/>
<dbReference type="FunFam" id="1.20.58.340:FF:000012">
    <property type="entry name" value="Magnesium transport protein CorA"/>
    <property type="match status" value="1"/>
</dbReference>
<dbReference type="InterPro" id="IPR002523">
    <property type="entry name" value="MgTranspt_CorA/ZnTranspt_ZntB"/>
</dbReference>
<dbReference type="OrthoDB" id="9803416at2"/>
<dbReference type="GO" id="GO:0015087">
    <property type="term" value="F:cobalt ion transmembrane transporter activity"/>
    <property type="evidence" value="ECO:0007669"/>
    <property type="project" value="UniProtKB-UniRule"/>
</dbReference>
<evidence type="ECO:0000256" key="2">
    <source>
        <dbReference type="ARBA" id="ARBA00009765"/>
    </source>
</evidence>
<sequence length="381" mass="44443">MTQTSNLNSNVTNESEEREDYFEYFFDKPGSEPGTLCIEEDAVPSQLILTNYDEKQVAKKVNISPNELPHYITSADSLWLDIQGLGTEKTLKQIGEIFNFHPLLLEDIVNVPQRPKVEYYDDQLVIIFNLVTSNPEEDGFSFEQISLILGENYLLTFQEGHNKDYFDFIRTRLEKDKGKIRSLGVDYLTYLLLDVMIDSFFPVLEEYSERIEKLEDEAIISPNRKTLPKIYKLRRELLALRRAIWPQQSVITTLMRSSSNFMGSKVEVYLRDCYDHIIQLLDIIESYRELSSSLMDVYLSSISNQTNEIMKILTIISSIFVPLTFIVGIYGMNFEYMPELSTKWGYFICLGVLAMIGFSSLFFFWKRGWLKRFDVVEEQIE</sequence>
<feature type="transmembrane region" description="Helical" evidence="8">
    <location>
        <begin position="344"/>
        <end position="365"/>
    </location>
</feature>
<organism evidence="9 10">
    <name type="scientific">Euhalothece natronophila Z-M001</name>
    <dbReference type="NCBI Taxonomy" id="522448"/>
    <lineage>
        <taxon>Bacteria</taxon>
        <taxon>Bacillati</taxon>
        <taxon>Cyanobacteriota</taxon>
        <taxon>Cyanophyceae</taxon>
        <taxon>Oscillatoriophycideae</taxon>
        <taxon>Chroococcales</taxon>
        <taxon>Halothecacae</taxon>
        <taxon>Halothece cluster</taxon>
        <taxon>Euhalothece</taxon>
    </lineage>
</organism>
<dbReference type="SUPFAM" id="SSF144083">
    <property type="entry name" value="Magnesium transport protein CorA, transmembrane region"/>
    <property type="match status" value="1"/>
</dbReference>
<evidence type="ECO:0000313" key="10">
    <source>
        <dbReference type="Proteomes" id="UP000318453"/>
    </source>
</evidence>
<dbReference type="Proteomes" id="UP000318453">
    <property type="component" value="Chromosome"/>
</dbReference>
<comment type="function">
    <text evidence="8">Mediates influx of magnesium ions.</text>
</comment>
<keyword evidence="8" id="KW-0460">Magnesium</keyword>
<dbReference type="Gene3D" id="1.20.58.340">
    <property type="entry name" value="Magnesium transport protein CorA, transmembrane region"/>
    <property type="match status" value="2"/>
</dbReference>
<dbReference type="CDD" id="cd12828">
    <property type="entry name" value="TmCorA-like_1"/>
    <property type="match status" value="1"/>
</dbReference>
<evidence type="ECO:0000256" key="8">
    <source>
        <dbReference type="RuleBase" id="RU362010"/>
    </source>
</evidence>
<feature type="transmembrane region" description="Helical" evidence="8">
    <location>
        <begin position="312"/>
        <end position="332"/>
    </location>
</feature>
<evidence type="ECO:0000256" key="7">
    <source>
        <dbReference type="ARBA" id="ARBA00023136"/>
    </source>
</evidence>
<dbReference type="PANTHER" id="PTHR46494">
    <property type="entry name" value="CORA FAMILY METAL ION TRANSPORTER (EUROFUNG)"/>
    <property type="match status" value="1"/>
</dbReference>
<dbReference type="GO" id="GO:0005886">
    <property type="term" value="C:plasma membrane"/>
    <property type="evidence" value="ECO:0007669"/>
    <property type="project" value="UniProtKB-SubCell"/>
</dbReference>
<keyword evidence="10" id="KW-1185">Reference proteome</keyword>
<dbReference type="InterPro" id="IPR045863">
    <property type="entry name" value="CorA_TM1_TM2"/>
</dbReference>
<keyword evidence="5 8" id="KW-0812">Transmembrane</keyword>
<dbReference type="GO" id="GO:0015095">
    <property type="term" value="F:magnesium ion transmembrane transporter activity"/>
    <property type="evidence" value="ECO:0007669"/>
    <property type="project" value="UniProtKB-UniRule"/>
</dbReference>
<dbReference type="Pfam" id="PF01544">
    <property type="entry name" value="CorA"/>
    <property type="match status" value="1"/>
</dbReference>
<accession>A0A5B8NMS1</accession>
<dbReference type="GO" id="GO:0050897">
    <property type="term" value="F:cobalt ion binding"/>
    <property type="evidence" value="ECO:0007669"/>
    <property type="project" value="TreeGrafter"/>
</dbReference>
<dbReference type="GO" id="GO:0000287">
    <property type="term" value="F:magnesium ion binding"/>
    <property type="evidence" value="ECO:0007669"/>
    <property type="project" value="TreeGrafter"/>
</dbReference>
<keyword evidence="8" id="KW-0406">Ion transport</keyword>
<dbReference type="AlphaFoldDB" id="A0A5B8NMS1"/>
<dbReference type="Gene3D" id="3.30.460.20">
    <property type="entry name" value="CorA soluble domain-like"/>
    <property type="match status" value="1"/>
</dbReference>
<evidence type="ECO:0000256" key="6">
    <source>
        <dbReference type="ARBA" id="ARBA00022989"/>
    </source>
</evidence>
<evidence type="ECO:0000256" key="3">
    <source>
        <dbReference type="ARBA" id="ARBA00022448"/>
    </source>
</evidence>
<evidence type="ECO:0000313" key="9">
    <source>
        <dbReference type="EMBL" id="QDZ40364.1"/>
    </source>
</evidence>
<comment type="subcellular location">
    <subcellularLocation>
        <location evidence="1">Cell membrane</location>
        <topology evidence="1">Multi-pass membrane protein</topology>
    </subcellularLocation>
    <subcellularLocation>
        <location evidence="8">Membrane</location>
        <topology evidence="8">Multi-pass membrane protein</topology>
    </subcellularLocation>
</comment>
<reference evidence="9" key="1">
    <citation type="submission" date="2019-08" db="EMBL/GenBank/DDBJ databases">
        <title>Carotenoids and Carotenoid Binding Proteins in the Halophilic Cyanobacterium Euhalothece sp. ZM00.</title>
        <authorList>
            <person name="Cho S.M."/>
            <person name="Song J.Y."/>
            <person name="Park Y.-I."/>
        </authorList>
    </citation>
    <scope>NUCLEOTIDE SEQUENCE [LARGE SCALE GENOMIC DNA]</scope>
    <source>
        <strain evidence="9">Z-M001</strain>
    </source>
</reference>
<dbReference type="NCBIfam" id="TIGR00383">
    <property type="entry name" value="corA"/>
    <property type="match status" value="1"/>
</dbReference>
<evidence type="ECO:0000256" key="5">
    <source>
        <dbReference type="ARBA" id="ARBA00022692"/>
    </source>
</evidence>
<keyword evidence="4 8" id="KW-1003">Cell membrane</keyword>
<dbReference type="InterPro" id="IPR004488">
    <property type="entry name" value="Mg/Co-transport_prot_CorA"/>
</dbReference>
<name>A0A5B8NMS1_9CHRO</name>
<keyword evidence="7 8" id="KW-0472">Membrane</keyword>
<keyword evidence="6 8" id="KW-1133">Transmembrane helix</keyword>
<dbReference type="RefSeq" id="WP_146296049.1">
    <property type="nucleotide sequence ID" value="NZ_CP042326.1"/>
</dbReference>